<evidence type="ECO:0000256" key="1">
    <source>
        <dbReference type="SAM" id="MobiDB-lite"/>
    </source>
</evidence>
<keyword evidence="3" id="KW-1185">Reference proteome</keyword>
<reference evidence="2" key="2">
    <citation type="submission" date="2021-09" db="EMBL/GenBank/DDBJ databases">
        <authorList>
            <person name="Jia N."/>
            <person name="Wang J."/>
            <person name="Shi W."/>
            <person name="Du L."/>
            <person name="Sun Y."/>
            <person name="Zhan W."/>
            <person name="Jiang J."/>
            <person name="Wang Q."/>
            <person name="Zhang B."/>
            <person name="Ji P."/>
            <person name="Sakyi L.B."/>
            <person name="Cui X."/>
            <person name="Yuan T."/>
            <person name="Jiang B."/>
            <person name="Yang W."/>
            <person name="Lam T.T.-Y."/>
            <person name="Chang Q."/>
            <person name="Ding S."/>
            <person name="Wang X."/>
            <person name="Zhu J."/>
            <person name="Ruan X."/>
            <person name="Zhao L."/>
            <person name="Wei J."/>
            <person name="Que T."/>
            <person name="Du C."/>
            <person name="Cheng J."/>
            <person name="Dai P."/>
            <person name="Han X."/>
            <person name="Huang E."/>
            <person name="Gao Y."/>
            <person name="Liu J."/>
            <person name="Shao H."/>
            <person name="Ye R."/>
            <person name="Li L."/>
            <person name="Wei W."/>
            <person name="Wang X."/>
            <person name="Wang C."/>
            <person name="Huo Q."/>
            <person name="Li W."/>
            <person name="Guo W."/>
            <person name="Chen H."/>
            <person name="Chen S."/>
            <person name="Zhou L."/>
            <person name="Zhou L."/>
            <person name="Ni X."/>
            <person name="Tian J."/>
            <person name="Zhou Y."/>
            <person name="Sheng Y."/>
            <person name="Liu T."/>
            <person name="Pan Y."/>
            <person name="Xia L."/>
            <person name="Li J."/>
            <person name="Zhao F."/>
            <person name="Cao W."/>
        </authorList>
    </citation>
    <scope>NUCLEOTIDE SEQUENCE</scope>
    <source>
        <strain evidence="2">Rmic-2018</strain>
        <tissue evidence="2">Larvae</tissue>
    </source>
</reference>
<feature type="compositionally biased region" description="Basic and acidic residues" evidence="1">
    <location>
        <begin position="113"/>
        <end position="131"/>
    </location>
</feature>
<feature type="region of interest" description="Disordered" evidence="1">
    <location>
        <begin position="81"/>
        <end position="171"/>
    </location>
</feature>
<proteinExistence type="predicted"/>
<feature type="compositionally biased region" description="Basic residues" evidence="1">
    <location>
        <begin position="1"/>
        <end position="13"/>
    </location>
</feature>
<organism evidence="2 3">
    <name type="scientific">Rhipicephalus microplus</name>
    <name type="common">Cattle tick</name>
    <name type="synonym">Boophilus microplus</name>
    <dbReference type="NCBI Taxonomy" id="6941"/>
    <lineage>
        <taxon>Eukaryota</taxon>
        <taxon>Metazoa</taxon>
        <taxon>Ecdysozoa</taxon>
        <taxon>Arthropoda</taxon>
        <taxon>Chelicerata</taxon>
        <taxon>Arachnida</taxon>
        <taxon>Acari</taxon>
        <taxon>Parasitiformes</taxon>
        <taxon>Ixodida</taxon>
        <taxon>Ixodoidea</taxon>
        <taxon>Ixodidae</taxon>
        <taxon>Rhipicephalinae</taxon>
        <taxon>Rhipicephalus</taxon>
        <taxon>Boophilus</taxon>
    </lineage>
</organism>
<evidence type="ECO:0000313" key="3">
    <source>
        <dbReference type="Proteomes" id="UP000821866"/>
    </source>
</evidence>
<reference evidence="2" key="1">
    <citation type="journal article" date="2020" name="Cell">
        <title>Large-Scale Comparative Analyses of Tick Genomes Elucidate Their Genetic Diversity and Vector Capacities.</title>
        <authorList>
            <consortium name="Tick Genome and Microbiome Consortium (TIGMIC)"/>
            <person name="Jia N."/>
            <person name="Wang J."/>
            <person name="Shi W."/>
            <person name="Du L."/>
            <person name="Sun Y."/>
            <person name="Zhan W."/>
            <person name="Jiang J.F."/>
            <person name="Wang Q."/>
            <person name="Zhang B."/>
            <person name="Ji P."/>
            <person name="Bell-Sakyi L."/>
            <person name="Cui X.M."/>
            <person name="Yuan T.T."/>
            <person name="Jiang B.G."/>
            <person name="Yang W.F."/>
            <person name="Lam T.T."/>
            <person name="Chang Q.C."/>
            <person name="Ding S.J."/>
            <person name="Wang X.J."/>
            <person name="Zhu J.G."/>
            <person name="Ruan X.D."/>
            <person name="Zhao L."/>
            <person name="Wei J.T."/>
            <person name="Ye R.Z."/>
            <person name="Que T.C."/>
            <person name="Du C.H."/>
            <person name="Zhou Y.H."/>
            <person name="Cheng J.X."/>
            <person name="Dai P.F."/>
            <person name="Guo W.B."/>
            <person name="Han X.H."/>
            <person name="Huang E.J."/>
            <person name="Li L.F."/>
            <person name="Wei W."/>
            <person name="Gao Y.C."/>
            <person name="Liu J.Z."/>
            <person name="Shao H.Z."/>
            <person name="Wang X."/>
            <person name="Wang C.C."/>
            <person name="Yang T.C."/>
            <person name="Huo Q.B."/>
            <person name="Li W."/>
            <person name="Chen H.Y."/>
            <person name="Chen S.E."/>
            <person name="Zhou L.G."/>
            <person name="Ni X.B."/>
            <person name="Tian J.H."/>
            <person name="Sheng Y."/>
            <person name="Liu T."/>
            <person name="Pan Y.S."/>
            <person name="Xia L.Y."/>
            <person name="Li J."/>
            <person name="Zhao F."/>
            <person name="Cao W.C."/>
        </authorList>
    </citation>
    <scope>NUCLEOTIDE SEQUENCE</scope>
    <source>
        <strain evidence="2">Rmic-2018</strain>
    </source>
</reference>
<evidence type="ECO:0000313" key="2">
    <source>
        <dbReference type="EMBL" id="KAH8034387.1"/>
    </source>
</evidence>
<dbReference type="AlphaFoldDB" id="A0A9J6EIV2"/>
<accession>A0A9J6EIV2</accession>
<feature type="region of interest" description="Disordered" evidence="1">
    <location>
        <begin position="1"/>
        <end position="67"/>
    </location>
</feature>
<feature type="compositionally biased region" description="Polar residues" evidence="1">
    <location>
        <begin position="49"/>
        <end position="62"/>
    </location>
</feature>
<name>A0A9J6EIV2_RHIMP</name>
<gene>
    <name evidence="2" type="ORF">HPB51_023517</name>
</gene>
<dbReference type="EMBL" id="JABSTU010000004">
    <property type="protein sequence ID" value="KAH8034387.1"/>
    <property type="molecule type" value="Genomic_DNA"/>
</dbReference>
<sequence length="263" mass="28588">MDWRSFKKKRKTAQRFGARQPKPPIVKKKFSPATSASSDDGVRHDEDSQPSTSTHRASSASIDETVHMPVEQYFVLSEETSVRRSAQAADIADAKPSTSREDVFIVDAQPSTSREDVDAADAKPSTSREDVDIADAQPSTSREDARPSTSTTSSTIRARLEPRFVSGEASRERAAAVQESLRAVSATERKMSLMDQGDESDIETEDEDEFFLVQCAALNGLFGSALCPQCKEPGLKMNHGTKHGLAVKMVLTCTACDADAKNA</sequence>
<dbReference type="Proteomes" id="UP000821866">
    <property type="component" value="Chromosome 2"/>
</dbReference>
<comment type="caution">
    <text evidence="2">The sequence shown here is derived from an EMBL/GenBank/DDBJ whole genome shotgun (WGS) entry which is preliminary data.</text>
</comment>
<protein>
    <submittedName>
        <fullName evidence="2">Uncharacterized protein</fullName>
    </submittedName>
</protein>